<dbReference type="Pfam" id="PF01850">
    <property type="entry name" value="PIN"/>
    <property type="match status" value="1"/>
</dbReference>
<comment type="caution">
    <text evidence="10">The sequence shown here is derived from an EMBL/GenBank/DDBJ whole genome shotgun (WGS) entry which is preliminary data.</text>
</comment>
<evidence type="ECO:0000259" key="9">
    <source>
        <dbReference type="Pfam" id="PF01850"/>
    </source>
</evidence>
<dbReference type="HAMAP" id="MF_00265">
    <property type="entry name" value="VapC_Nob1"/>
    <property type="match status" value="1"/>
</dbReference>
<evidence type="ECO:0000256" key="3">
    <source>
        <dbReference type="ARBA" id="ARBA00022722"/>
    </source>
</evidence>
<dbReference type="InterPro" id="IPR022907">
    <property type="entry name" value="VapC_family"/>
</dbReference>
<evidence type="ECO:0000256" key="1">
    <source>
        <dbReference type="ARBA" id="ARBA00001946"/>
    </source>
</evidence>
<evidence type="ECO:0000256" key="5">
    <source>
        <dbReference type="ARBA" id="ARBA00022801"/>
    </source>
</evidence>
<sequence length="137" mass="14587">MTTGGVARQVLLDTSVVITPPTAGLVSIADYVAVSAVTIAELEYGVGASADAEERLRRRRRLGAIVDAMDVIPLDSAVAGSYGLLANMVRAAGRNPRPRRLDLLIAATAERHGLSLATRNADDFRALDRVVHVIEVR</sequence>
<keyword evidence="2 8" id="KW-1277">Toxin-antitoxin system</keyword>
<evidence type="ECO:0000256" key="7">
    <source>
        <dbReference type="ARBA" id="ARBA00038093"/>
    </source>
</evidence>
<dbReference type="Proteomes" id="UP001597114">
    <property type="component" value="Unassembled WGS sequence"/>
</dbReference>
<dbReference type="RefSeq" id="WP_344730035.1">
    <property type="nucleotide sequence ID" value="NZ_BAAAUS010000064.1"/>
</dbReference>
<gene>
    <name evidence="8" type="primary">vapC</name>
    <name evidence="10" type="ORF">ACFSJD_31875</name>
</gene>
<keyword evidence="4 8" id="KW-0479">Metal-binding</keyword>
<evidence type="ECO:0000256" key="8">
    <source>
        <dbReference type="HAMAP-Rule" id="MF_00265"/>
    </source>
</evidence>
<dbReference type="SUPFAM" id="SSF88723">
    <property type="entry name" value="PIN domain-like"/>
    <property type="match status" value="1"/>
</dbReference>
<dbReference type="InterPro" id="IPR002716">
    <property type="entry name" value="PIN_dom"/>
</dbReference>
<comment type="similarity">
    <text evidence="7 8">Belongs to the PINc/VapC protein family.</text>
</comment>
<dbReference type="EMBL" id="JBHUCO010000044">
    <property type="protein sequence ID" value="MFD1522134.1"/>
    <property type="molecule type" value="Genomic_DNA"/>
</dbReference>
<accession>A0ABW4F782</accession>
<evidence type="ECO:0000256" key="2">
    <source>
        <dbReference type="ARBA" id="ARBA00022649"/>
    </source>
</evidence>
<name>A0ABW4F782_9PSEU</name>
<evidence type="ECO:0000313" key="11">
    <source>
        <dbReference type="Proteomes" id="UP001597114"/>
    </source>
</evidence>
<evidence type="ECO:0000256" key="6">
    <source>
        <dbReference type="ARBA" id="ARBA00022842"/>
    </source>
</evidence>
<dbReference type="InterPro" id="IPR050556">
    <property type="entry name" value="Type_II_TA_system_RNase"/>
</dbReference>
<comment type="cofactor">
    <cofactor evidence="1 8">
        <name>Mg(2+)</name>
        <dbReference type="ChEBI" id="CHEBI:18420"/>
    </cofactor>
</comment>
<evidence type="ECO:0000313" key="10">
    <source>
        <dbReference type="EMBL" id="MFD1522134.1"/>
    </source>
</evidence>
<dbReference type="PANTHER" id="PTHR33653">
    <property type="entry name" value="RIBONUCLEASE VAPC2"/>
    <property type="match status" value="1"/>
</dbReference>
<protein>
    <recommendedName>
        <fullName evidence="8">Ribonuclease VapC</fullName>
        <shortName evidence="8">RNase VapC</shortName>
        <ecNumber evidence="8">3.1.-.-</ecNumber>
    </recommendedName>
    <alternativeName>
        <fullName evidence="8">Toxin VapC</fullName>
    </alternativeName>
</protein>
<dbReference type="Gene3D" id="3.40.50.1010">
    <property type="entry name" value="5'-nuclease"/>
    <property type="match status" value="1"/>
</dbReference>
<keyword evidence="5 8" id="KW-0378">Hydrolase</keyword>
<feature type="binding site" evidence="8">
    <location>
        <position position="102"/>
    </location>
    <ligand>
        <name>Mg(2+)</name>
        <dbReference type="ChEBI" id="CHEBI:18420"/>
    </ligand>
</feature>
<reference evidence="11" key="1">
    <citation type="journal article" date="2019" name="Int. J. Syst. Evol. Microbiol.">
        <title>The Global Catalogue of Microorganisms (GCM) 10K type strain sequencing project: providing services to taxonomists for standard genome sequencing and annotation.</title>
        <authorList>
            <consortium name="The Broad Institute Genomics Platform"/>
            <consortium name="The Broad Institute Genome Sequencing Center for Infectious Disease"/>
            <person name="Wu L."/>
            <person name="Ma J."/>
        </authorList>
    </citation>
    <scope>NUCLEOTIDE SEQUENCE [LARGE SCALE GENOMIC DNA]</scope>
    <source>
        <strain evidence="11">CCM 7043</strain>
    </source>
</reference>
<feature type="binding site" evidence="8">
    <location>
        <position position="13"/>
    </location>
    <ligand>
        <name>Mg(2+)</name>
        <dbReference type="ChEBI" id="CHEBI:18420"/>
    </ligand>
</feature>
<keyword evidence="6 8" id="KW-0460">Magnesium</keyword>
<keyword evidence="3 8" id="KW-0540">Nuclease</keyword>
<keyword evidence="8" id="KW-0800">Toxin</keyword>
<comment type="function">
    <text evidence="8">Toxic component of a toxin-antitoxin (TA) system. An RNase.</text>
</comment>
<keyword evidence="11" id="KW-1185">Reference proteome</keyword>
<evidence type="ECO:0000256" key="4">
    <source>
        <dbReference type="ARBA" id="ARBA00022723"/>
    </source>
</evidence>
<dbReference type="PANTHER" id="PTHR33653:SF1">
    <property type="entry name" value="RIBONUCLEASE VAPC2"/>
    <property type="match status" value="1"/>
</dbReference>
<organism evidence="10 11">
    <name type="scientific">Pseudonocardia yunnanensis</name>
    <dbReference type="NCBI Taxonomy" id="58107"/>
    <lineage>
        <taxon>Bacteria</taxon>
        <taxon>Bacillati</taxon>
        <taxon>Actinomycetota</taxon>
        <taxon>Actinomycetes</taxon>
        <taxon>Pseudonocardiales</taxon>
        <taxon>Pseudonocardiaceae</taxon>
        <taxon>Pseudonocardia</taxon>
    </lineage>
</organism>
<feature type="domain" description="PIN" evidence="9">
    <location>
        <begin position="10"/>
        <end position="129"/>
    </location>
</feature>
<proteinExistence type="inferred from homology"/>
<dbReference type="EC" id="3.1.-.-" evidence="8"/>
<dbReference type="InterPro" id="IPR029060">
    <property type="entry name" value="PIN-like_dom_sf"/>
</dbReference>